<reference evidence="2" key="1">
    <citation type="journal article" date="2018" name="BMC Genomics">
        <title>Comparative genomics of the wheat fungal pathogen Pyrenophora tritici-repentis reveals chromosomal variations and genome plasticity.</title>
        <authorList>
            <person name="Moolhuijzen P."/>
            <person name="See P.T."/>
            <person name="Hane J.K."/>
            <person name="Shi G."/>
            <person name="Liu Z."/>
            <person name="Oliver R.P."/>
            <person name="Moffat C.S."/>
        </authorList>
    </citation>
    <scope>NUCLEOTIDE SEQUENCE [LARGE SCALE GENOMIC DNA]</scope>
    <source>
        <strain evidence="2">M4</strain>
    </source>
</reference>
<feature type="compositionally biased region" description="Polar residues" evidence="1">
    <location>
        <begin position="117"/>
        <end position="127"/>
    </location>
</feature>
<keyword evidence="5" id="KW-1185">Reference proteome</keyword>
<dbReference type="Proteomes" id="UP000249757">
    <property type="component" value="Unassembled WGS sequence"/>
</dbReference>
<feature type="compositionally biased region" description="Low complexity" evidence="1">
    <location>
        <begin position="134"/>
        <end position="144"/>
    </location>
</feature>
<dbReference type="EMBL" id="NQIK02000005">
    <property type="protein sequence ID" value="KAF7571048.1"/>
    <property type="molecule type" value="Genomic_DNA"/>
</dbReference>
<evidence type="ECO:0000313" key="3">
    <source>
        <dbReference type="EMBL" id="KAI1514073.1"/>
    </source>
</evidence>
<dbReference type="OrthoDB" id="5408734at2759"/>
<feature type="compositionally biased region" description="Basic and acidic residues" evidence="1">
    <location>
        <begin position="92"/>
        <end position="101"/>
    </location>
</feature>
<sequence>MTSSYPAQSTPIDDPDHGWKPNNRPQSTVARNFMSELDCLFNLDEGLEMLDKTVLEKKHAVTTQTRELEALEARLRAAEERLNQAKGNSPPARKDSQRRTPVDGSFSDQDKARLEEASSSPLAQKSSDMPGALPDTPTPSSTTSADYVLVERPLSAKPETT</sequence>
<evidence type="ECO:0000313" key="2">
    <source>
        <dbReference type="EMBL" id="KAF7571048.1"/>
    </source>
</evidence>
<dbReference type="Proteomes" id="UP000245464">
    <property type="component" value="Chromosome 5"/>
</dbReference>
<protein>
    <submittedName>
        <fullName evidence="2">Uncharacterized protein</fullName>
    </submittedName>
</protein>
<organism evidence="2 4">
    <name type="scientific">Pyrenophora tritici-repentis</name>
    <dbReference type="NCBI Taxonomy" id="45151"/>
    <lineage>
        <taxon>Eukaryota</taxon>
        <taxon>Fungi</taxon>
        <taxon>Dikarya</taxon>
        <taxon>Ascomycota</taxon>
        <taxon>Pezizomycotina</taxon>
        <taxon>Dothideomycetes</taxon>
        <taxon>Pleosporomycetidae</taxon>
        <taxon>Pleosporales</taxon>
        <taxon>Pleosporineae</taxon>
        <taxon>Pleosporaceae</taxon>
        <taxon>Pyrenophora</taxon>
    </lineage>
</organism>
<evidence type="ECO:0000256" key="1">
    <source>
        <dbReference type="SAM" id="MobiDB-lite"/>
    </source>
</evidence>
<dbReference type="AlphaFoldDB" id="A0A2W1HRQ7"/>
<feature type="region of interest" description="Disordered" evidence="1">
    <location>
        <begin position="1"/>
        <end position="27"/>
    </location>
</feature>
<feature type="region of interest" description="Disordered" evidence="1">
    <location>
        <begin position="79"/>
        <end position="161"/>
    </location>
</feature>
<name>A0A2W1HRQ7_9PLEO</name>
<comment type="caution">
    <text evidence="2">The sequence shown here is derived from an EMBL/GenBank/DDBJ whole genome shotgun (WGS) entry which is preliminary data.</text>
</comment>
<accession>A0A2W1HRQ7</accession>
<reference evidence="3" key="3">
    <citation type="journal article" date="2022" name="bioRxiv">
        <title>A global pangenome for the wheat fungal pathogen Pyrenophora tritici-repentis and prediction of effector protein structural homology.</title>
        <authorList>
            <person name="Moolhuijzen P."/>
            <person name="See P.T."/>
            <person name="Shi G."/>
            <person name="Powell H.R."/>
            <person name="Cockram J."/>
            <person name="Jorgensen L.N."/>
            <person name="Benslimane H."/>
            <person name="Strelkov S.E."/>
            <person name="Turner J."/>
            <person name="Liu Z."/>
            <person name="Moffat C.S."/>
        </authorList>
    </citation>
    <scope>NUCLEOTIDE SEQUENCE</scope>
    <source>
        <strain evidence="3">86-124</strain>
    </source>
</reference>
<evidence type="ECO:0000313" key="4">
    <source>
        <dbReference type="Proteomes" id="UP000245464"/>
    </source>
</evidence>
<dbReference type="EMBL" id="NRDI02000008">
    <property type="protein sequence ID" value="KAI1514073.1"/>
    <property type="molecule type" value="Genomic_DNA"/>
</dbReference>
<reference evidence="3" key="2">
    <citation type="submission" date="2021-05" db="EMBL/GenBank/DDBJ databases">
        <authorList>
            <person name="Moolhuijzen P.M."/>
            <person name="Moffat C.S."/>
        </authorList>
    </citation>
    <scope>NUCLEOTIDE SEQUENCE</scope>
    <source>
        <strain evidence="3">86-124</strain>
    </source>
</reference>
<gene>
    <name evidence="3" type="ORF">Ptr86124_006703</name>
    <name evidence="2" type="ORF">PtrM4_110500</name>
</gene>
<proteinExistence type="predicted"/>
<evidence type="ECO:0000313" key="5">
    <source>
        <dbReference type="Proteomes" id="UP000249757"/>
    </source>
</evidence>
<reference evidence="5" key="4">
    <citation type="journal article" date="2022" name="Microb. Genom.">
        <title>A global pangenome for the wheat fungal pathogen Pyrenophora tritici-repentis and prediction of effector protein structural homology.</title>
        <authorList>
            <person name="Moolhuijzen P.M."/>
            <person name="See P.T."/>
            <person name="Shi G."/>
            <person name="Powell H.R."/>
            <person name="Cockram J."/>
            <person name="Jorgensen L.N."/>
            <person name="Benslimane H."/>
            <person name="Strelkov S.E."/>
            <person name="Turner J."/>
            <person name="Liu Z."/>
            <person name="Moffat C.S."/>
        </authorList>
    </citation>
    <scope>NUCLEOTIDE SEQUENCE [LARGE SCALE GENOMIC DNA]</scope>
</reference>
<dbReference type="OMA" id="RDWKPNG"/>
<feature type="compositionally biased region" description="Polar residues" evidence="1">
    <location>
        <begin position="1"/>
        <end position="11"/>
    </location>
</feature>